<keyword evidence="4" id="KW-1185">Reference proteome</keyword>
<feature type="compositionally biased region" description="Basic and acidic residues" evidence="1">
    <location>
        <begin position="131"/>
        <end position="141"/>
    </location>
</feature>
<reference evidence="3" key="1">
    <citation type="journal article" date="2020" name="Stud. Mycol.">
        <title>101 Dothideomycetes genomes: a test case for predicting lifestyles and emergence of pathogens.</title>
        <authorList>
            <person name="Haridas S."/>
            <person name="Albert R."/>
            <person name="Binder M."/>
            <person name="Bloem J."/>
            <person name="Labutti K."/>
            <person name="Salamov A."/>
            <person name="Andreopoulos B."/>
            <person name="Baker S."/>
            <person name="Barry K."/>
            <person name="Bills G."/>
            <person name="Bluhm B."/>
            <person name="Cannon C."/>
            <person name="Castanera R."/>
            <person name="Culley D."/>
            <person name="Daum C."/>
            <person name="Ezra D."/>
            <person name="Gonzalez J."/>
            <person name="Henrissat B."/>
            <person name="Kuo A."/>
            <person name="Liang C."/>
            <person name="Lipzen A."/>
            <person name="Lutzoni F."/>
            <person name="Magnuson J."/>
            <person name="Mondo S."/>
            <person name="Nolan M."/>
            <person name="Ohm R."/>
            <person name="Pangilinan J."/>
            <person name="Park H.-J."/>
            <person name="Ramirez L."/>
            <person name="Alfaro M."/>
            <person name="Sun H."/>
            <person name="Tritt A."/>
            <person name="Yoshinaga Y."/>
            <person name="Zwiers L.-H."/>
            <person name="Turgeon B."/>
            <person name="Goodwin S."/>
            <person name="Spatafora J."/>
            <person name="Crous P."/>
            <person name="Grigoriev I."/>
        </authorList>
    </citation>
    <scope>NUCLEOTIDE SEQUENCE</scope>
    <source>
        <strain evidence="3">ATCC 36951</strain>
    </source>
</reference>
<proteinExistence type="predicted"/>
<dbReference type="AlphaFoldDB" id="A0A6A6BWL0"/>
<evidence type="ECO:0000313" key="3">
    <source>
        <dbReference type="EMBL" id="KAF2158350.1"/>
    </source>
</evidence>
<dbReference type="EMBL" id="ML993684">
    <property type="protein sequence ID" value="KAF2158350.1"/>
    <property type="molecule type" value="Genomic_DNA"/>
</dbReference>
<accession>A0A6A6BWL0</accession>
<evidence type="ECO:0000256" key="2">
    <source>
        <dbReference type="SAM" id="Phobius"/>
    </source>
</evidence>
<evidence type="ECO:0000313" key="4">
    <source>
        <dbReference type="Proteomes" id="UP000799537"/>
    </source>
</evidence>
<feature type="transmembrane region" description="Helical" evidence="2">
    <location>
        <begin position="250"/>
        <end position="280"/>
    </location>
</feature>
<dbReference type="RefSeq" id="XP_033659239.1">
    <property type="nucleotide sequence ID" value="XM_033814863.1"/>
</dbReference>
<gene>
    <name evidence="3" type="ORF">M409DRAFT_61738</name>
</gene>
<dbReference type="GeneID" id="54568135"/>
<dbReference type="Proteomes" id="UP000799537">
    <property type="component" value="Unassembled WGS sequence"/>
</dbReference>
<organism evidence="3 4">
    <name type="scientific">Zasmidium cellare ATCC 36951</name>
    <dbReference type="NCBI Taxonomy" id="1080233"/>
    <lineage>
        <taxon>Eukaryota</taxon>
        <taxon>Fungi</taxon>
        <taxon>Dikarya</taxon>
        <taxon>Ascomycota</taxon>
        <taxon>Pezizomycotina</taxon>
        <taxon>Dothideomycetes</taxon>
        <taxon>Dothideomycetidae</taxon>
        <taxon>Mycosphaerellales</taxon>
        <taxon>Mycosphaerellaceae</taxon>
        <taxon>Zasmidium</taxon>
    </lineage>
</organism>
<feature type="transmembrane region" description="Helical" evidence="2">
    <location>
        <begin position="207"/>
        <end position="230"/>
    </location>
</feature>
<evidence type="ECO:0000256" key="1">
    <source>
        <dbReference type="SAM" id="MobiDB-lite"/>
    </source>
</evidence>
<feature type="region of interest" description="Disordered" evidence="1">
    <location>
        <begin position="131"/>
        <end position="150"/>
    </location>
</feature>
<protein>
    <submittedName>
        <fullName evidence="3">Uncharacterized protein</fullName>
    </submittedName>
</protein>
<keyword evidence="2" id="KW-1133">Transmembrane helix</keyword>
<keyword evidence="2" id="KW-0472">Membrane</keyword>
<name>A0A6A6BWL0_ZASCE</name>
<keyword evidence="2" id="KW-0812">Transmembrane</keyword>
<sequence>MKPMPFLKSADLTHQEGVRRVETWRSRGRVSPYFRNNFIQIRARQHTRAEDVRGLDRDRMVFWCIAYPYQWWRPRNQMSGDVFSALLCKARAYEHVAWPAYVAGSIMDLLTEFKDATDVFEFQDLRHQQQRLDENSNRRSCTDTVDTSSDAHPLVDHRPQQVYEVSPWQFAKFLQWTNENEPLHIVVEYGEPTAPPYIVLRGGRISLSYSLSAVLLEYVILAIATAHGLISQFDAKRQTCSLQTGHMAGSGIAAAMGIVILAVGVIVATDFAGFLAAAVVDLLACKNNHVVEPPLMGLLRAHGKSHHVPPRATLLLYAVVITVRL</sequence>